<keyword evidence="3" id="KW-0472">Membrane</keyword>
<evidence type="ECO:0000256" key="2">
    <source>
        <dbReference type="SAM" id="MobiDB-lite"/>
    </source>
</evidence>
<dbReference type="Proteomes" id="UP000480222">
    <property type="component" value="Unassembled WGS sequence"/>
</dbReference>
<protein>
    <submittedName>
        <fullName evidence="5">Phage tail tape measure protein</fullName>
    </submittedName>
</protein>
<evidence type="ECO:0000256" key="3">
    <source>
        <dbReference type="SAM" id="Phobius"/>
    </source>
</evidence>
<evidence type="ECO:0000313" key="5">
    <source>
        <dbReference type="EMBL" id="CAB0594513.1"/>
    </source>
</evidence>
<dbReference type="PANTHER" id="PTHR34491:SF74">
    <property type="entry name" value="DUF4456 DOMAIN-CONTAINING PROTEIN"/>
    <property type="match status" value="1"/>
</dbReference>
<keyword evidence="3" id="KW-1133">Transmembrane helix</keyword>
<dbReference type="NCBIfam" id="TIGR01760">
    <property type="entry name" value="tape_meas_TP901"/>
    <property type="match status" value="1"/>
</dbReference>
<reference evidence="5 6" key="1">
    <citation type="submission" date="2020-02" db="EMBL/GenBank/DDBJ databases">
        <authorList>
            <person name="Brisse S."/>
        </authorList>
    </citation>
    <scope>NUCLEOTIDE SEQUENCE [LARGE SCALE GENOMIC DNA]</scope>
    <source>
        <strain evidence="5">CIP107547</strain>
    </source>
</reference>
<dbReference type="InterPro" id="IPR010090">
    <property type="entry name" value="Phage_tape_meas"/>
</dbReference>
<comment type="caution">
    <text evidence="5">The sequence shown here is derived from an EMBL/GenBank/DDBJ whole genome shotgun (WGS) entry which is preliminary data.</text>
</comment>
<gene>
    <name evidence="5" type="ORF">CIP107547_00924</name>
</gene>
<evidence type="ECO:0000259" key="4">
    <source>
        <dbReference type="Pfam" id="PF10145"/>
    </source>
</evidence>
<proteinExistence type="predicted"/>
<feature type="transmembrane region" description="Helical" evidence="3">
    <location>
        <begin position="575"/>
        <end position="595"/>
    </location>
</feature>
<dbReference type="RefSeq" id="WP_088263244.1">
    <property type="nucleotide sequence ID" value="NZ_MSIH01000003.1"/>
</dbReference>
<keyword evidence="1" id="KW-0175">Coiled coil</keyword>
<dbReference type="PANTHER" id="PTHR34491">
    <property type="entry name" value="A-TYPE INCLUSION PROTEIN, PUTATIVE-RELATED"/>
    <property type="match status" value="1"/>
</dbReference>
<name>A0A811G2L9_CORDP</name>
<accession>A0A811G2L9</accession>
<evidence type="ECO:0000313" key="6">
    <source>
        <dbReference type="Proteomes" id="UP000480222"/>
    </source>
</evidence>
<evidence type="ECO:0000256" key="1">
    <source>
        <dbReference type="SAM" id="Coils"/>
    </source>
</evidence>
<feature type="coiled-coil region" evidence="1">
    <location>
        <begin position="1311"/>
        <end position="1371"/>
    </location>
</feature>
<dbReference type="EMBL" id="CADDAV010000010">
    <property type="protein sequence ID" value="CAB0594513.1"/>
    <property type="molecule type" value="Genomic_DNA"/>
</dbReference>
<organism evidence="5 6">
    <name type="scientific">Corynebacterium diphtheriae</name>
    <dbReference type="NCBI Taxonomy" id="1717"/>
    <lineage>
        <taxon>Bacteria</taxon>
        <taxon>Bacillati</taxon>
        <taxon>Actinomycetota</taxon>
        <taxon>Actinomycetes</taxon>
        <taxon>Mycobacteriales</taxon>
        <taxon>Corynebacteriaceae</taxon>
        <taxon>Corynebacterium</taxon>
    </lineage>
</organism>
<feature type="coiled-coil region" evidence="1">
    <location>
        <begin position="63"/>
        <end position="104"/>
    </location>
</feature>
<feature type="coiled-coil region" evidence="1">
    <location>
        <begin position="1514"/>
        <end position="1555"/>
    </location>
</feature>
<sequence>MSAIGHASLPITPSLRGLKRQFETELNAPLAKLSKEAGENLKKGIGGGIEQANKSLKAAQAFHEKASKAAVDAEKAVAKAKEDVETKTKAVKTAELELEAARTKGAASIQKEEAALQKLRDSGKASAAELEAGEKRVQAARDAAAAQVAAKDTKLSAARAKLNAATDKVADSEKSLAKAQTKVAEATENITSRTKQLEKAQESATESTGKMTRGMRKFRDKGNEALSSVMGKLKAMPALAVGAVAGFAGFAAIKTTLIDVGREFETTFNTIRAGTGANGEAFEDLKQSLRNVSGTVSAEGGLAEIGTTLADLNTRLGVTGKPLEELTRQFQNLKNLGFDADVTAVSTALNAFGLQAEEMPEALNQLFRVSQATGVSIDDLATSAAKGGPQLKQFGFDMGESAALIGKLDKAGLDADATVGALSKAMVNFAKAGKDPQTELFNTARAVEEFIAKGDDAAAIDMSAKLFGTKGAGKFVEAVKTGALSVDDLQNNIGVTTDTINGLAGELETTGQKWGRFKDQMKEALEPATTAVTDFTKGGIELMIRGVESIGPAFKSFKAKLQDAAHWVEDNKGKLIAFATAVSPIVVPLIIGLGVQWVASGRKAIIGAAKHTLAWLTTKKEAIAGSIANVKALHKVGRAWAKTAGKAMIAAAKIAAAWLISLGPLGAIVIAVGAAVGALWAFFTKTEIGQKIWSKFVEAVKNGAVWIKEAFLKIVDGAKELFDKIMGSDLIAGFKSMLDGIVVIVTTWWEQLKANFKAGWEIIKTMFSTGWEIIKDIFATAWLVIVDLVTGNWSQIPETLRAGWEAIKRHFSEGVERIKVIFSEWLEGTKQRTSEAWETVKAKTGEFIESVKDHFNDMKVRVAAVVASWVADTVAKAKEMKDRVVATVKEMPGKIKETFANAGEWLKNAGRNIIDGLWNGLKEKWEDVRSWLSNKKSEISGFFTGATSSASGRINGHSGGGQIQGFKEGGVLPRIPGIPDSVRDPILGVTASGTPVARVEPGEFVVNRKATAKNLGLLTAINAGRLDERKGDFGLPRYKDGGQVGASDLLRFFRGERVNGQQAARSLEGAPYAFGKWNWGDCSSTQGQGALFSVGKPATNGRYMTTMDAGQKLPAIGFKRGRSSGKNAYEIAYLNGGPGGGHTSGSIFGADGSVVNVEMGGGRGNGQIGGGAAGSRHPQYTDIYHLPLAGNSGSSMAGAVSTSVDGAKMGNGTQVSWGAAQQLWEASKKSLGLYDSGGWLPHGGVAVNLSGTPERVLAKPEFGGLEKIGTALLQLVPAWKTIAANAMKPLGNALGGFLSNTDVVRDAEKGLADTRKQLAEQATAITDAEREYAEAKKSGDSAKEADALKKLNEIREKSANAALQLEAAERTVVAARITAAGEVAAKFFNGIAESFKQVSAFFGEIARFAEQVEKTREEISKLQQQQVMLRISGVKAANELRTAEWDMRRVRMQGLISVAKAEDDLAKAQRGHLTLTTTGVDGLGRAVDRFRTTGAQSMEALGATFVANTREVEAAEWALQAARAKANLDNLEAEYAAESARLKVAEATMAQAQAADNLRLMTMRLQDETQRLYGMSSNQARGAQGYIGGIGSIFGGIAKLLGGIAAGAASLATGNLLGAVTAGAGALGGVRDIVGGIGATRANRKDFKEAWANASPGAKLGMGLGIAGGVLGGTVGAAGSLATGDSRWAEAGNQLGNAFTGATMGSMMDYQKHFQQAAERRHQDEAQRMNAKHAMDSARLAAERAALEARHAARKQALQAEQNVADINRQRVESEEGSRQRSALIEAAAEAARARDALVAEARRTNQLLGGGDGAGKRVFNIDLRGEPADSRLSKFVDEMDRRLSDVEFNVKRDGMSAQDYSRARQGADV</sequence>
<feature type="transmembrane region" description="Helical" evidence="3">
    <location>
        <begin position="656"/>
        <end position="683"/>
    </location>
</feature>
<dbReference type="Pfam" id="PF10145">
    <property type="entry name" value="PhageMin_Tail"/>
    <property type="match status" value="1"/>
</dbReference>
<keyword evidence="3" id="KW-0812">Transmembrane</keyword>
<feature type="domain" description="Phage tail tape measure protein" evidence="4">
    <location>
        <begin position="304"/>
        <end position="487"/>
    </location>
</feature>
<dbReference type="Gene3D" id="1.20.120.20">
    <property type="entry name" value="Apolipoprotein"/>
    <property type="match status" value="1"/>
</dbReference>
<feature type="region of interest" description="Disordered" evidence="2">
    <location>
        <begin position="192"/>
        <end position="213"/>
    </location>
</feature>